<accession>A0ABQ6FER9</accession>
<dbReference type="InterPro" id="IPR051531">
    <property type="entry name" value="N-acetyltransferase"/>
</dbReference>
<dbReference type="EMBL" id="BSPX01000072">
    <property type="protein sequence ID" value="GLT24098.1"/>
    <property type="molecule type" value="Genomic_DNA"/>
</dbReference>
<protein>
    <submittedName>
        <fullName evidence="2">GCN5 family N-acetyltransferase</fullName>
    </submittedName>
</protein>
<evidence type="ECO:0000313" key="3">
    <source>
        <dbReference type="Proteomes" id="UP001157167"/>
    </source>
</evidence>
<dbReference type="PROSITE" id="PS51186">
    <property type="entry name" value="GNAT"/>
    <property type="match status" value="1"/>
</dbReference>
<evidence type="ECO:0000313" key="2">
    <source>
        <dbReference type="EMBL" id="GLT24098.1"/>
    </source>
</evidence>
<dbReference type="Proteomes" id="UP001157167">
    <property type="component" value="Unassembled WGS sequence"/>
</dbReference>
<name>A0ABQ6FER9_9RHOO</name>
<dbReference type="InterPro" id="IPR016181">
    <property type="entry name" value="Acyl_CoA_acyltransferase"/>
</dbReference>
<proteinExistence type="predicted"/>
<organism evidence="2 3">
    <name type="scientific">Zoogloea oryzae</name>
    <dbReference type="NCBI Taxonomy" id="310767"/>
    <lineage>
        <taxon>Bacteria</taxon>
        <taxon>Pseudomonadati</taxon>
        <taxon>Pseudomonadota</taxon>
        <taxon>Betaproteobacteria</taxon>
        <taxon>Rhodocyclales</taxon>
        <taxon>Zoogloeaceae</taxon>
        <taxon>Zoogloea</taxon>
    </lineage>
</organism>
<evidence type="ECO:0000259" key="1">
    <source>
        <dbReference type="PROSITE" id="PS51186"/>
    </source>
</evidence>
<gene>
    <name evidence="2" type="ORF">GCM10007933_35700</name>
</gene>
<dbReference type="PANTHER" id="PTHR43792:SF1">
    <property type="entry name" value="N-ACETYLTRANSFERASE DOMAIN-CONTAINING PROTEIN"/>
    <property type="match status" value="1"/>
</dbReference>
<dbReference type="SUPFAM" id="SSF55729">
    <property type="entry name" value="Acyl-CoA N-acyltransferases (Nat)"/>
    <property type="match status" value="1"/>
</dbReference>
<reference evidence="3" key="1">
    <citation type="journal article" date="2019" name="Int. J. Syst. Evol. Microbiol.">
        <title>The Global Catalogue of Microorganisms (GCM) 10K type strain sequencing project: providing services to taxonomists for standard genome sequencing and annotation.</title>
        <authorList>
            <consortium name="The Broad Institute Genomics Platform"/>
            <consortium name="The Broad Institute Genome Sequencing Center for Infectious Disease"/>
            <person name="Wu L."/>
            <person name="Ma J."/>
        </authorList>
    </citation>
    <scope>NUCLEOTIDE SEQUENCE [LARGE SCALE GENOMIC DNA]</scope>
    <source>
        <strain evidence="3">NBRC 102407</strain>
    </source>
</reference>
<keyword evidence="3" id="KW-1185">Reference proteome</keyword>
<dbReference type="Pfam" id="PF13302">
    <property type="entry name" value="Acetyltransf_3"/>
    <property type="match status" value="1"/>
</dbReference>
<dbReference type="PANTHER" id="PTHR43792">
    <property type="entry name" value="GNAT FAMILY, PUTATIVE (AFU_ORTHOLOGUE AFUA_3G00765)-RELATED-RELATED"/>
    <property type="match status" value="1"/>
</dbReference>
<dbReference type="RefSeq" id="WP_284189264.1">
    <property type="nucleotide sequence ID" value="NZ_BSPX01000072.1"/>
</dbReference>
<dbReference type="InterPro" id="IPR000182">
    <property type="entry name" value="GNAT_dom"/>
</dbReference>
<feature type="domain" description="N-acetyltransferase" evidence="1">
    <location>
        <begin position="12"/>
        <end position="179"/>
    </location>
</feature>
<sequence>MPDLIEFETERLVLRQWRPADREPFSALNADSRVMAFFPSRLTRAESDAIADRCETLIRERGWGFWAAELKTSREFIGFVGLHTPSAELPFSPCVEIGWRLAFAHWGKGLASEAARGALKVGFTSLDLDEIVSFTAVGNARSRAVMERLGMHASGTFVHPQLPEGSALRAHCLYRLPRARYGAFQPLPT</sequence>
<comment type="caution">
    <text evidence="2">The sequence shown here is derived from an EMBL/GenBank/DDBJ whole genome shotgun (WGS) entry which is preliminary data.</text>
</comment>
<dbReference type="Gene3D" id="3.40.630.30">
    <property type="match status" value="1"/>
</dbReference>